<dbReference type="EMBL" id="KV425961">
    <property type="protein sequence ID" value="KZV95160.1"/>
    <property type="molecule type" value="Genomic_DNA"/>
</dbReference>
<dbReference type="InParanoid" id="A0A165JPV3"/>
<name>A0A165JPV3_EXIGL</name>
<dbReference type="OrthoDB" id="2798109at2759"/>
<dbReference type="AlphaFoldDB" id="A0A165JPV3"/>
<organism evidence="2 3">
    <name type="scientific">Exidia glandulosa HHB12029</name>
    <dbReference type="NCBI Taxonomy" id="1314781"/>
    <lineage>
        <taxon>Eukaryota</taxon>
        <taxon>Fungi</taxon>
        <taxon>Dikarya</taxon>
        <taxon>Basidiomycota</taxon>
        <taxon>Agaricomycotina</taxon>
        <taxon>Agaricomycetes</taxon>
        <taxon>Auriculariales</taxon>
        <taxon>Exidiaceae</taxon>
        <taxon>Exidia</taxon>
    </lineage>
</organism>
<feature type="region of interest" description="Disordered" evidence="1">
    <location>
        <begin position="1"/>
        <end position="27"/>
    </location>
</feature>
<feature type="compositionally biased region" description="Polar residues" evidence="1">
    <location>
        <begin position="1"/>
        <end position="14"/>
    </location>
</feature>
<gene>
    <name evidence="2" type="ORF">EXIGLDRAFT_821424</name>
</gene>
<dbReference type="Proteomes" id="UP000077266">
    <property type="component" value="Unassembled WGS sequence"/>
</dbReference>
<reference evidence="2 3" key="1">
    <citation type="journal article" date="2016" name="Mol. Biol. Evol.">
        <title>Comparative Genomics of Early-Diverging Mushroom-Forming Fungi Provides Insights into the Origins of Lignocellulose Decay Capabilities.</title>
        <authorList>
            <person name="Nagy L.G."/>
            <person name="Riley R."/>
            <person name="Tritt A."/>
            <person name="Adam C."/>
            <person name="Daum C."/>
            <person name="Floudas D."/>
            <person name="Sun H."/>
            <person name="Yadav J.S."/>
            <person name="Pangilinan J."/>
            <person name="Larsson K.H."/>
            <person name="Matsuura K."/>
            <person name="Barry K."/>
            <person name="Labutti K."/>
            <person name="Kuo R."/>
            <person name="Ohm R.A."/>
            <person name="Bhattacharya S.S."/>
            <person name="Shirouzu T."/>
            <person name="Yoshinaga Y."/>
            <person name="Martin F.M."/>
            <person name="Grigoriev I.V."/>
            <person name="Hibbett D.S."/>
        </authorList>
    </citation>
    <scope>NUCLEOTIDE SEQUENCE [LARGE SCALE GENOMIC DNA]</scope>
    <source>
        <strain evidence="2 3">HHB12029</strain>
    </source>
</reference>
<evidence type="ECO:0000256" key="1">
    <source>
        <dbReference type="SAM" id="MobiDB-lite"/>
    </source>
</evidence>
<proteinExistence type="predicted"/>
<dbReference type="STRING" id="1314781.A0A165JPV3"/>
<keyword evidence="3" id="KW-1185">Reference proteome</keyword>
<evidence type="ECO:0000313" key="2">
    <source>
        <dbReference type="EMBL" id="KZV95160.1"/>
    </source>
</evidence>
<accession>A0A165JPV3</accession>
<evidence type="ECO:0000313" key="3">
    <source>
        <dbReference type="Proteomes" id="UP000077266"/>
    </source>
</evidence>
<protein>
    <submittedName>
        <fullName evidence="2">Uncharacterized protein</fullName>
    </submittedName>
</protein>
<sequence>MSWLQTSRSSSGAQQRKLVSGITGGPEKKAVDRALPVQATANKHGSPAGGIMSPEGCEVTASFFHTTTLFFWLGLWKLQDIINGYTYRDLPDPWQVVGERHELLCLGPLPERVAKKQAVRVEPLESNEGGPELWEHGNMNDRGSVWPLDFESLEELALVNVHLSAKSLVFNFGSCFLEMAYLTHTSLQLYRRDIWEERVLDLPATMSHHSFKIIMAIEFPEYVLAFLTKDLVAKPTWSRERPEMPPEVFPGFNTNLDKLLYPHEWWLLLAQLINDILKKGPNKCTQLAIHALQTMYGKSVPGMGAFTINEIFFMAGLSPSLTVGDVVGNPSRFARFVEAYYVFMWRVKKDYWSKVICRTFHLGHLSRKTLCIGGNTIMSPEVEHCLDFARDYLYVHAKPDVCVHPRHARLIQEYNSWTKPRKLSLPGVGLGSKKKNVRLWSPHDPFEPLYLDVAFRRTPNLSHLIFGGPLPSQLDPITSAYTKRFMLQVHRPNLPTYSMVILPKSEQIVKVPTHFYPIAGEERGTTQGQIWSVLLPGPNNEKEHQAKFREQKLFKNIVRTKMVAIGLLEYCGYVPCPLVCHRDPVLLKDENAHATVQRLQGEARRSLKFPGDETRALTDVETDKLCAALRAEWMEQWGAENLHILERHWRYKPANSAHAAVPVPVKTTRKRKTADFLLTTEGSDNILGDVSNKDEHNHGRMSERVAGVMLDVPLEMAKLVLGSVGSVAESAMTMTGPGQWIGLATSARHLQSTEHTQSRNAKQCLIDKLESERRASTQNTVLV</sequence>